<dbReference type="Pfam" id="PF13505">
    <property type="entry name" value="OMP_b-brl"/>
    <property type="match status" value="1"/>
</dbReference>
<dbReference type="InterPro" id="IPR027385">
    <property type="entry name" value="Beta-barrel_OMP"/>
</dbReference>
<dbReference type="OrthoDB" id="6271903at2"/>
<keyword evidence="5" id="KW-1185">Reference proteome</keyword>
<dbReference type="AlphaFoldDB" id="A0A431W0G5"/>
<feature type="signal peptide" evidence="2">
    <location>
        <begin position="1"/>
        <end position="21"/>
    </location>
</feature>
<dbReference type="RefSeq" id="WP_126507362.1">
    <property type="nucleotide sequence ID" value="NZ_RXNV01000011.1"/>
</dbReference>
<reference evidence="4 5" key="1">
    <citation type="submission" date="2018-12" db="EMBL/GenBank/DDBJ databases">
        <authorList>
            <person name="Yu L."/>
        </authorList>
    </citation>
    <scope>NUCLEOTIDE SEQUENCE [LARGE SCALE GENOMIC DNA]</scope>
    <source>
        <strain evidence="4 5">HAW-EB5</strain>
    </source>
</reference>
<sequence>MNKTSLTLAVFLGLTSTHIYAVQDTDYQHEAEVTYAGSSENFSDGSWNGQYRYYFTPVNQDTTPYALSGFLAQTSNLGGQYSKLDADNYTDFTTYAIDGEYVFADKWYIGVRYQNADWESSPSTANSESDAYGVTLGYYFNDTSSVYVNYGQSENTTKYRIWNSVNDFDQTELDTTAYGIGVKSYLPLSSGQGILFSGLFNHSSYDVTVTGPDYNYQFSDPSNNLSAAADWYITRSWSVGAMYATSFYSDREYGDDRVDSYDINTAYTLRITDGLSAKFNLSKQLEPDMDGVFAAIGINGRF</sequence>
<proteinExistence type="predicted"/>
<dbReference type="Proteomes" id="UP000282060">
    <property type="component" value="Unassembled WGS sequence"/>
</dbReference>
<feature type="chain" id="PRO_5019365880" evidence="2">
    <location>
        <begin position="22"/>
        <end position="302"/>
    </location>
</feature>
<evidence type="ECO:0000259" key="3">
    <source>
        <dbReference type="Pfam" id="PF13505"/>
    </source>
</evidence>
<accession>A0A431W0G5</accession>
<dbReference type="EMBL" id="RXNV01000011">
    <property type="protein sequence ID" value="RTR28866.1"/>
    <property type="molecule type" value="Genomic_DNA"/>
</dbReference>
<organism evidence="4 5">
    <name type="scientific">Shewanella atlantica</name>
    <dbReference type="NCBI Taxonomy" id="271099"/>
    <lineage>
        <taxon>Bacteria</taxon>
        <taxon>Pseudomonadati</taxon>
        <taxon>Pseudomonadota</taxon>
        <taxon>Gammaproteobacteria</taxon>
        <taxon>Alteromonadales</taxon>
        <taxon>Shewanellaceae</taxon>
        <taxon>Shewanella</taxon>
    </lineage>
</organism>
<protein>
    <submittedName>
        <fullName evidence="4">Putative porin</fullName>
    </submittedName>
</protein>
<keyword evidence="1 2" id="KW-0732">Signal</keyword>
<comment type="caution">
    <text evidence="4">The sequence shown here is derived from an EMBL/GenBank/DDBJ whole genome shotgun (WGS) entry which is preliminary data.</text>
</comment>
<gene>
    <name evidence="4" type="ORF">EKG39_17960</name>
</gene>
<evidence type="ECO:0000313" key="5">
    <source>
        <dbReference type="Proteomes" id="UP000282060"/>
    </source>
</evidence>
<name>A0A431W0G5_9GAMM</name>
<evidence type="ECO:0000313" key="4">
    <source>
        <dbReference type="EMBL" id="RTR28866.1"/>
    </source>
</evidence>
<evidence type="ECO:0000256" key="1">
    <source>
        <dbReference type="ARBA" id="ARBA00022729"/>
    </source>
</evidence>
<feature type="domain" description="Outer membrane protein beta-barrel" evidence="3">
    <location>
        <begin position="106"/>
        <end position="265"/>
    </location>
</feature>
<evidence type="ECO:0000256" key="2">
    <source>
        <dbReference type="SAM" id="SignalP"/>
    </source>
</evidence>